<dbReference type="Proteomes" id="UP001152888">
    <property type="component" value="Unassembled WGS sequence"/>
</dbReference>
<dbReference type="AlphaFoldDB" id="A0A9P0JZI4"/>
<dbReference type="InterPro" id="IPR013087">
    <property type="entry name" value="Znf_C2H2_type"/>
</dbReference>
<dbReference type="SUPFAM" id="SSF57667">
    <property type="entry name" value="beta-beta-alpha zinc fingers"/>
    <property type="match status" value="1"/>
</dbReference>
<dbReference type="Pfam" id="PF00096">
    <property type="entry name" value="zf-C2H2"/>
    <property type="match status" value="2"/>
</dbReference>
<gene>
    <name evidence="2" type="ORF">ACAOBT_LOCUS5604</name>
</gene>
<dbReference type="Gene3D" id="3.30.160.60">
    <property type="entry name" value="Classic Zinc Finger"/>
    <property type="match status" value="1"/>
</dbReference>
<evidence type="ECO:0000259" key="1">
    <source>
        <dbReference type="PROSITE" id="PS00028"/>
    </source>
</evidence>
<feature type="domain" description="C2H2-type" evidence="1">
    <location>
        <begin position="29"/>
        <end position="50"/>
    </location>
</feature>
<organism evidence="2 3">
    <name type="scientific">Acanthoscelides obtectus</name>
    <name type="common">Bean weevil</name>
    <name type="synonym">Bruchus obtectus</name>
    <dbReference type="NCBI Taxonomy" id="200917"/>
    <lineage>
        <taxon>Eukaryota</taxon>
        <taxon>Metazoa</taxon>
        <taxon>Ecdysozoa</taxon>
        <taxon>Arthropoda</taxon>
        <taxon>Hexapoda</taxon>
        <taxon>Insecta</taxon>
        <taxon>Pterygota</taxon>
        <taxon>Neoptera</taxon>
        <taxon>Endopterygota</taxon>
        <taxon>Coleoptera</taxon>
        <taxon>Polyphaga</taxon>
        <taxon>Cucujiformia</taxon>
        <taxon>Chrysomeloidea</taxon>
        <taxon>Chrysomelidae</taxon>
        <taxon>Bruchinae</taxon>
        <taxon>Bruchini</taxon>
        <taxon>Acanthoscelides</taxon>
    </lineage>
</organism>
<dbReference type="InterPro" id="IPR036236">
    <property type="entry name" value="Znf_C2H2_sf"/>
</dbReference>
<protein>
    <recommendedName>
        <fullName evidence="1">C2H2-type domain-containing protein</fullName>
    </recommendedName>
</protein>
<dbReference type="EMBL" id="CAKOFQ010006713">
    <property type="protein sequence ID" value="CAH1964131.1"/>
    <property type="molecule type" value="Genomic_DNA"/>
</dbReference>
<keyword evidence="3" id="KW-1185">Reference proteome</keyword>
<evidence type="ECO:0000313" key="2">
    <source>
        <dbReference type="EMBL" id="CAH1964131.1"/>
    </source>
</evidence>
<reference evidence="2" key="1">
    <citation type="submission" date="2022-03" db="EMBL/GenBank/DDBJ databases">
        <authorList>
            <person name="Sayadi A."/>
        </authorList>
    </citation>
    <scope>NUCLEOTIDE SEQUENCE</scope>
</reference>
<name>A0A9P0JZI4_ACAOB</name>
<evidence type="ECO:0000313" key="3">
    <source>
        <dbReference type="Proteomes" id="UP001152888"/>
    </source>
</evidence>
<sequence>MRCGKSYTMKCNLRRHQRVECGKAKTNVCFICKKSYYYRQELNIHMSVKHRLLHNILMSRRSVD</sequence>
<accession>A0A9P0JZI4</accession>
<proteinExistence type="predicted"/>
<comment type="caution">
    <text evidence="2">The sequence shown here is derived from an EMBL/GenBank/DDBJ whole genome shotgun (WGS) entry which is preliminary data.</text>
</comment>
<dbReference type="PROSITE" id="PS00028">
    <property type="entry name" value="ZINC_FINGER_C2H2_1"/>
    <property type="match status" value="1"/>
</dbReference>